<gene>
    <name evidence="1" type="ORF">V5O48_001443</name>
</gene>
<dbReference type="EMBL" id="JBAHYK010000028">
    <property type="protein sequence ID" value="KAL0580539.1"/>
    <property type="molecule type" value="Genomic_DNA"/>
</dbReference>
<reference evidence="1 2" key="1">
    <citation type="submission" date="2024-02" db="EMBL/GenBank/DDBJ databases">
        <title>A draft genome for the cacao thread blight pathogen Marasmius crinis-equi.</title>
        <authorList>
            <person name="Cohen S.P."/>
            <person name="Baruah I.K."/>
            <person name="Amoako-Attah I."/>
            <person name="Bukari Y."/>
            <person name="Meinhardt L.W."/>
            <person name="Bailey B.A."/>
        </authorList>
    </citation>
    <scope>NUCLEOTIDE SEQUENCE [LARGE SCALE GENOMIC DNA]</scope>
    <source>
        <strain evidence="1 2">GH-76</strain>
    </source>
</reference>
<keyword evidence="2" id="KW-1185">Reference proteome</keyword>
<sequence length="116" mass="12510">MARVDQNGSYKARWDITYGITTSPDQINEAERNCGPEPLSTQTFTLEHDFEVRLSENGSAVIVYSYERRTLGSQPTGDVSPRKNGGMSSGAAGIKEVCLFMILAMTSMGGLLASVA</sequence>
<name>A0ABR3FYE1_9AGAR</name>
<protein>
    <submittedName>
        <fullName evidence="1">Uncharacterized protein</fullName>
    </submittedName>
</protein>
<organism evidence="1 2">
    <name type="scientific">Marasmius crinis-equi</name>
    <dbReference type="NCBI Taxonomy" id="585013"/>
    <lineage>
        <taxon>Eukaryota</taxon>
        <taxon>Fungi</taxon>
        <taxon>Dikarya</taxon>
        <taxon>Basidiomycota</taxon>
        <taxon>Agaricomycotina</taxon>
        <taxon>Agaricomycetes</taxon>
        <taxon>Agaricomycetidae</taxon>
        <taxon>Agaricales</taxon>
        <taxon>Marasmiineae</taxon>
        <taxon>Marasmiaceae</taxon>
        <taxon>Marasmius</taxon>
    </lineage>
</organism>
<proteinExistence type="predicted"/>
<evidence type="ECO:0000313" key="1">
    <source>
        <dbReference type="EMBL" id="KAL0580539.1"/>
    </source>
</evidence>
<accession>A0ABR3FYE1</accession>
<dbReference type="Proteomes" id="UP001465976">
    <property type="component" value="Unassembled WGS sequence"/>
</dbReference>
<evidence type="ECO:0000313" key="2">
    <source>
        <dbReference type="Proteomes" id="UP001465976"/>
    </source>
</evidence>
<comment type="caution">
    <text evidence="1">The sequence shown here is derived from an EMBL/GenBank/DDBJ whole genome shotgun (WGS) entry which is preliminary data.</text>
</comment>